<evidence type="ECO:0000313" key="1">
    <source>
        <dbReference type="EMBL" id="KAH0902357.1"/>
    </source>
</evidence>
<protein>
    <submittedName>
        <fullName evidence="1">Uncharacterized protein</fullName>
    </submittedName>
</protein>
<dbReference type="EMBL" id="JAGKQM010000011">
    <property type="protein sequence ID" value="KAH0902357.1"/>
    <property type="molecule type" value="Genomic_DNA"/>
</dbReference>
<name>A0ABQ8BC14_BRANA</name>
<dbReference type="Proteomes" id="UP000824890">
    <property type="component" value="Unassembled WGS sequence"/>
</dbReference>
<keyword evidence="2" id="KW-1185">Reference proteome</keyword>
<proteinExistence type="predicted"/>
<evidence type="ECO:0000313" key="2">
    <source>
        <dbReference type="Proteomes" id="UP000824890"/>
    </source>
</evidence>
<sequence length="93" mass="10389">RVSSLLVKPPRIPDQKINSSERDTCHLIQSAPFHLLFGPNVMLKGPIRPYHKRVDVIIVTCASPSLPLSEIAIVKNLLLGFSRHRMPSSSRIP</sequence>
<accession>A0ABQ8BC14</accession>
<organism evidence="1 2">
    <name type="scientific">Brassica napus</name>
    <name type="common">Rape</name>
    <dbReference type="NCBI Taxonomy" id="3708"/>
    <lineage>
        <taxon>Eukaryota</taxon>
        <taxon>Viridiplantae</taxon>
        <taxon>Streptophyta</taxon>
        <taxon>Embryophyta</taxon>
        <taxon>Tracheophyta</taxon>
        <taxon>Spermatophyta</taxon>
        <taxon>Magnoliopsida</taxon>
        <taxon>eudicotyledons</taxon>
        <taxon>Gunneridae</taxon>
        <taxon>Pentapetalae</taxon>
        <taxon>rosids</taxon>
        <taxon>malvids</taxon>
        <taxon>Brassicales</taxon>
        <taxon>Brassicaceae</taxon>
        <taxon>Brassiceae</taxon>
        <taxon>Brassica</taxon>
    </lineage>
</organism>
<reference evidence="1 2" key="1">
    <citation type="submission" date="2021-05" db="EMBL/GenBank/DDBJ databases">
        <title>Genome Assembly of Synthetic Allotetraploid Brassica napus Reveals Homoeologous Exchanges between Subgenomes.</title>
        <authorList>
            <person name="Davis J.T."/>
        </authorList>
    </citation>
    <scope>NUCLEOTIDE SEQUENCE [LARGE SCALE GENOMIC DNA]</scope>
    <source>
        <strain evidence="2">cv. Da-Ae</strain>
        <tissue evidence="1">Seedling</tissue>
    </source>
</reference>
<gene>
    <name evidence="1" type="ORF">HID58_041860</name>
</gene>
<comment type="caution">
    <text evidence="1">The sequence shown here is derived from an EMBL/GenBank/DDBJ whole genome shotgun (WGS) entry which is preliminary data.</text>
</comment>
<feature type="non-terminal residue" evidence="1">
    <location>
        <position position="1"/>
    </location>
</feature>